<feature type="signal peptide" evidence="1">
    <location>
        <begin position="1"/>
        <end position="18"/>
    </location>
</feature>
<dbReference type="AlphaFoldDB" id="A0A0A9FIX8"/>
<evidence type="ECO:0000313" key="2">
    <source>
        <dbReference type="EMBL" id="JAE12307.1"/>
    </source>
</evidence>
<sequence length="35" mass="4319">MMLFPAFVFLFILYPMQSKNQDLFEVNRDHFCCSW</sequence>
<keyword evidence="1" id="KW-0732">Signal</keyword>
<name>A0A0A9FIX8_ARUDO</name>
<dbReference type="EMBL" id="GBRH01185589">
    <property type="protein sequence ID" value="JAE12307.1"/>
    <property type="molecule type" value="Transcribed_RNA"/>
</dbReference>
<feature type="chain" id="PRO_5002064697" evidence="1">
    <location>
        <begin position="19"/>
        <end position="35"/>
    </location>
</feature>
<proteinExistence type="predicted"/>
<protein>
    <submittedName>
        <fullName evidence="2">Uncharacterized protein</fullName>
    </submittedName>
</protein>
<evidence type="ECO:0000256" key="1">
    <source>
        <dbReference type="SAM" id="SignalP"/>
    </source>
</evidence>
<organism evidence="2">
    <name type="scientific">Arundo donax</name>
    <name type="common">Giant reed</name>
    <name type="synonym">Donax arundinaceus</name>
    <dbReference type="NCBI Taxonomy" id="35708"/>
    <lineage>
        <taxon>Eukaryota</taxon>
        <taxon>Viridiplantae</taxon>
        <taxon>Streptophyta</taxon>
        <taxon>Embryophyta</taxon>
        <taxon>Tracheophyta</taxon>
        <taxon>Spermatophyta</taxon>
        <taxon>Magnoliopsida</taxon>
        <taxon>Liliopsida</taxon>
        <taxon>Poales</taxon>
        <taxon>Poaceae</taxon>
        <taxon>PACMAD clade</taxon>
        <taxon>Arundinoideae</taxon>
        <taxon>Arundineae</taxon>
        <taxon>Arundo</taxon>
    </lineage>
</organism>
<reference evidence="2" key="1">
    <citation type="submission" date="2014-09" db="EMBL/GenBank/DDBJ databases">
        <authorList>
            <person name="Magalhaes I.L.F."/>
            <person name="Oliveira U."/>
            <person name="Santos F.R."/>
            <person name="Vidigal T.H.D.A."/>
            <person name="Brescovit A.D."/>
            <person name="Santos A.J."/>
        </authorList>
    </citation>
    <scope>NUCLEOTIDE SEQUENCE</scope>
    <source>
        <tissue evidence="2">Shoot tissue taken approximately 20 cm above the soil surface</tissue>
    </source>
</reference>
<reference evidence="2" key="2">
    <citation type="journal article" date="2015" name="Data Brief">
        <title>Shoot transcriptome of the giant reed, Arundo donax.</title>
        <authorList>
            <person name="Barrero R.A."/>
            <person name="Guerrero F.D."/>
            <person name="Moolhuijzen P."/>
            <person name="Goolsby J.A."/>
            <person name="Tidwell J."/>
            <person name="Bellgard S.E."/>
            <person name="Bellgard M.I."/>
        </authorList>
    </citation>
    <scope>NUCLEOTIDE SEQUENCE</scope>
    <source>
        <tissue evidence="2">Shoot tissue taken approximately 20 cm above the soil surface</tissue>
    </source>
</reference>
<accession>A0A0A9FIX8</accession>